<dbReference type="EMBL" id="HBUF01095582">
    <property type="protein sequence ID" value="CAG6636755.1"/>
    <property type="molecule type" value="Transcribed_RNA"/>
</dbReference>
<keyword evidence="1" id="KW-0812">Transmembrane</keyword>
<accession>A0A8D8VWZ7</accession>
<proteinExistence type="predicted"/>
<dbReference type="AlphaFoldDB" id="A0A8D8VWZ7"/>
<name>A0A8D8VWZ7_9HEMI</name>
<evidence type="ECO:0000313" key="2">
    <source>
        <dbReference type="EMBL" id="CAG6636755.1"/>
    </source>
</evidence>
<feature type="transmembrane region" description="Helical" evidence="1">
    <location>
        <begin position="99"/>
        <end position="123"/>
    </location>
</feature>
<sequence>MTVHVLIFFFREIDVPKRRRKKCCKKIFNTRFTTHGIYLLNQLTFFLSLHNTKVQNLLFPYQITQIFYLIRTEKKASTTFLFPLVIRLSDDGMQIRHGFFLCFIFFFRLELFFFILHFSVVAFTSS</sequence>
<keyword evidence="1" id="KW-1133">Transmembrane helix</keyword>
<protein>
    <submittedName>
        <fullName evidence="2">Uncharacterized protein</fullName>
    </submittedName>
</protein>
<evidence type="ECO:0000256" key="1">
    <source>
        <dbReference type="SAM" id="Phobius"/>
    </source>
</evidence>
<reference evidence="2" key="1">
    <citation type="submission" date="2021-05" db="EMBL/GenBank/DDBJ databases">
        <authorList>
            <person name="Alioto T."/>
            <person name="Alioto T."/>
            <person name="Gomez Garrido J."/>
        </authorList>
    </citation>
    <scope>NUCLEOTIDE SEQUENCE</scope>
</reference>
<organism evidence="2">
    <name type="scientific">Cacopsylla melanoneura</name>
    <dbReference type="NCBI Taxonomy" id="428564"/>
    <lineage>
        <taxon>Eukaryota</taxon>
        <taxon>Metazoa</taxon>
        <taxon>Ecdysozoa</taxon>
        <taxon>Arthropoda</taxon>
        <taxon>Hexapoda</taxon>
        <taxon>Insecta</taxon>
        <taxon>Pterygota</taxon>
        <taxon>Neoptera</taxon>
        <taxon>Paraneoptera</taxon>
        <taxon>Hemiptera</taxon>
        <taxon>Sternorrhyncha</taxon>
        <taxon>Psylloidea</taxon>
        <taxon>Psyllidae</taxon>
        <taxon>Psyllinae</taxon>
        <taxon>Cacopsylla</taxon>
    </lineage>
</organism>
<keyword evidence="1" id="KW-0472">Membrane</keyword>